<keyword evidence="4" id="KW-1185">Reference proteome</keyword>
<dbReference type="GO" id="GO:0030036">
    <property type="term" value="P:actin cytoskeleton organization"/>
    <property type="evidence" value="ECO:0007669"/>
    <property type="project" value="InterPro"/>
</dbReference>
<evidence type="ECO:0000313" key="4">
    <source>
        <dbReference type="Proteomes" id="UP000249723"/>
    </source>
</evidence>
<sequence>MLLRQLVAGVRPISSEEHPKIWSSSRSAVPPSASTSMPSSPVAQLAKPSGRVASMVQDFEAVSLSAHSRPYAAIPASPTSSDANAPPRLPPLSTTTTKQAYLGRSTASPRSAPPEGTSNPTSPTVPASVFQKQQSRRMPTSPEAEKRSRSAQPTPTSVAGKENQFHSPTPSRPLSFHAPAGSNAPSALALAEPFRRSTLGSLGDDWETMMASSQISVETMATRATDSTHMTTSSENSNPSLVSAEHAQIGQVQVVDAGRRVNEVPTVLSASNLRPQIIETRPTPRKPPSPILTRTRAPGSSRLLGAETAEAAKVKTPDTADWLSSRPLSAAQLESSARASSSPPLPLIPAWSPSLFTEDLSQSGKRISPAHRELSYAPLLMGDQTAPPPPIAKDEAPTRRQRANTLGGGLKAPFSDLKPVRVETAEEKEARIEEAFSRLLVRPKPQWSLLYRALTCRLSQQDTMQLPNRSVRTKMLGLALPLKEEMLRASHLSSPTPSSHSTSSHAVPSVSVQAARPNGAHHQRGRSLNNAYDSPPITPATTKKESSFKSVVMRKSKSNSSLRAAASLPVTSSKKRGDGSATHSRTSSATSIILRSFGKSSGKDVAPSASGPSTKSAVEGEDAVWWAVRMRSSSSSALEVHEVARMRRRLRNETPGWVNDFLTNGGYVGMLERLKELLEMEWREEQHDDQLLQELLRCFKALTMTACGKRALASRSPTPFLPLANLLFSEKRPGDLACRQLLVELLLSLFDLCPVDAAPIPASEWTTLSLMSLHKPLECQRRYTRKMKVDPDEDVGEEVFDASRIEGTRLLVRSMMLGPPDEKEEAKVDFIKNAHRARPFKKWMVEMSDCVRDYFWIFCHAQNLFWSLEQINVEQVEAPAVPSGMTGGVEYEAMAYCATHFRLINALASACATPEIAFAFHQELFESGFERILLTLRRASLVYYPTLHLELSRYISLARSVRFNLGSRVLACIDARTLSREEHYVLELARQHHQAQKKAPTSPSGAPQLELNIGS</sequence>
<accession>A0A2X0KSL0</accession>
<evidence type="ECO:0000259" key="2">
    <source>
        <dbReference type="SMART" id="SM01140"/>
    </source>
</evidence>
<feature type="region of interest" description="Disordered" evidence="1">
    <location>
        <begin position="72"/>
        <end position="183"/>
    </location>
</feature>
<feature type="compositionally biased region" description="Low complexity" evidence="1">
    <location>
        <begin position="23"/>
        <end position="43"/>
    </location>
</feature>
<proteinExistence type="predicted"/>
<name>A0A2X0KSL0_9BASI</name>
<evidence type="ECO:0000256" key="1">
    <source>
        <dbReference type="SAM" id="MobiDB-lite"/>
    </source>
</evidence>
<dbReference type="InterPro" id="IPR010473">
    <property type="entry name" value="GTPase-bd"/>
</dbReference>
<feature type="region of interest" description="Disordered" evidence="1">
    <location>
        <begin position="14"/>
        <end position="49"/>
    </location>
</feature>
<protein>
    <submittedName>
        <fullName evidence="3">BZ3500_MvSof-1268-A1-R1_Chr11-2g03376 protein</fullName>
    </submittedName>
</protein>
<feature type="region of interest" description="Disordered" evidence="1">
    <location>
        <begin position="489"/>
        <end position="593"/>
    </location>
</feature>
<dbReference type="AlphaFoldDB" id="A0A2X0KSL0"/>
<dbReference type="SMART" id="SM01140">
    <property type="entry name" value="Drf_GBD"/>
    <property type="match status" value="1"/>
</dbReference>
<reference evidence="4" key="1">
    <citation type="submission" date="2016-10" db="EMBL/GenBank/DDBJ databases">
        <authorList>
            <person name="Jeantristanb JTB J.-T."/>
            <person name="Ricardo R."/>
        </authorList>
    </citation>
    <scope>NUCLEOTIDE SEQUENCE [LARGE SCALE GENOMIC DNA]</scope>
</reference>
<gene>
    <name evidence="3" type="ORF">BZ3500_MVSOF-1268-A1-R1_CHR11-2G03376</name>
</gene>
<evidence type="ECO:0000313" key="3">
    <source>
        <dbReference type="EMBL" id="SCZ95238.1"/>
    </source>
</evidence>
<feature type="region of interest" description="Disordered" evidence="1">
    <location>
        <begin position="380"/>
        <end position="412"/>
    </location>
</feature>
<dbReference type="SUPFAM" id="SSF48371">
    <property type="entry name" value="ARM repeat"/>
    <property type="match status" value="1"/>
</dbReference>
<dbReference type="InterPro" id="IPR016024">
    <property type="entry name" value="ARM-type_fold"/>
</dbReference>
<dbReference type="Proteomes" id="UP000249723">
    <property type="component" value="Unassembled WGS sequence"/>
</dbReference>
<feature type="compositionally biased region" description="Polar residues" evidence="1">
    <location>
        <begin position="116"/>
        <end position="138"/>
    </location>
</feature>
<feature type="compositionally biased region" description="Low complexity" evidence="1">
    <location>
        <begin position="580"/>
        <end position="591"/>
    </location>
</feature>
<feature type="domain" description="Formin GTPase-binding" evidence="2">
    <location>
        <begin position="455"/>
        <end position="749"/>
    </location>
</feature>
<dbReference type="Pfam" id="PF06371">
    <property type="entry name" value="Drf_GBD"/>
    <property type="match status" value="1"/>
</dbReference>
<feature type="region of interest" description="Disordered" evidence="1">
    <location>
        <begin position="279"/>
        <end position="302"/>
    </location>
</feature>
<dbReference type="GO" id="GO:0003779">
    <property type="term" value="F:actin binding"/>
    <property type="evidence" value="ECO:0007669"/>
    <property type="project" value="InterPro"/>
</dbReference>
<feature type="compositionally biased region" description="Low complexity" evidence="1">
    <location>
        <begin position="489"/>
        <end position="512"/>
    </location>
</feature>
<dbReference type="EMBL" id="FMWP01000061">
    <property type="protein sequence ID" value="SCZ95238.1"/>
    <property type="molecule type" value="Genomic_DNA"/>
</dbReference>
<dbReference type="Gene3D" id="1.25.10.10">
    <property type="entry name" value="Leucine-rich Repeat Variant"/>
    <property type="match status" value="1"/>
</dbReference>
<dbReference type="GO" id="GO:0031267">
    <property type="term" value="F:small GTPase binding"/>
    <property type="evidence" value="ECO:0007669"/>
    <property type="project" value="InterPro"/>
</dbReference>
<dbReference type="InterPro" id="IPR011989">
    <property type="entry name" value="ARM-like"/>
</dbReference>
<dbReference type="OrthoDB" id="2155261at2759"/>
<organism evidence="3 4">
    <name type="scientific">Microbotryum saponariae</name>
    <dbReference type="NCBI Taxonomy" id="289078"/>
    <lineage>
        <taxon>Eukaryota</taxon>
        <taxon>Fungi</taxon>
        <taxon>Dikarya</taxon>
        <taxon>Basidiomycota</taxon>
        <taxon>Pucciniomycotina</taxon>
        <taxon>Microbotryomycetes</taxon>
        <taxon>Microbotryales</taxon>
        <taxon>Microbotryaceae</taxon>
        <taxon>Microbotryum</taxon>
    </lineage>
</organism>
<feature type="region of interest" description="Disordered" evidence="1">
    <location>
        <begin position="993"/>
        <end position="1015"/>
    </location>
</feature>